<protein>
    <submittedName>
        <fullName evidence="1">Signal peptidase I</fullName>
    </submittedName>
</protein>
<keyword evidence="2" id="KW-1185">Reference proteome</keyword>
<organism evidence="1 2">
    <name type="scientific">Candidatus Epulonipiscium fishelsonii</name>
    <dbReference type="NCBI Taxonomy" id="77094"/>
    <lineage>
        <taxon>Bacteria</taxon>
        <taxon>Bacillati</taxon>
        <taxon>Bacillota</taxon>
        <taxon>Clostridia</taxon>
        <taxon>Lachnospirales</taxon>
        <taxon>Lachnospiraceae</taxon>
        <taxon>Candidatus Epulonipiscium</taxon>
    </lineage>
</organism>
<dbReference type="EMBL" id="LJHD01000284">
    <property type="protein sequence ID" value="ONI38638.1"/>
    <property type="molecule type" value="Genomic_DNA"/>
</dbReference>
<comment type="caution">
    <text evidence="1">The sequence shown here is derived from an EMBL/GenBank/DDBJ whole genome shotgun (WGS) entry which is preliminary data.</text>
</comment>
<reference evidence="1" key="1">
    <citation type="submission" date="2016-08" db="EMBL/GenBank/DDBJ databases">
        <authorList>
            <person name="Ngugi D.K."/>
            <person name="Miyake S."/>
            <person name="Stingl U."/>
        </authorList>
    </citation>
    <scope>NUCLEOTIDE SEQUENCE</scope>
    <source>
        <strain evidence="1">SCG-D08WGA-EpuloA1</strain>
    </source>
</reference>
<gene>
    <name evidence="1" type="ORF">AN640_00455</name>
</gene>
<proteinExistence type="predicted"/>
<accession>A0ACC8X9J6</accession>
<sequence length="212" mass="24857">MHLLLNTKNKMFIQNKYMQFTINKKSFYKIKLRYFFMFSIISMLVFGGNEFFKQCQTFLIYVPTLSMYPTIEADDKFAVTKIFFADEIQRGDIITFNSIEYDKHFVKRAIGLPGETVNIIEGQIYIDGVALKEDYIVNNDTYSGEFFVPEDSYFVMGDNREVSNDSRYFEDTFINIKDITGIVYGEVTQSNEIIPLQEINYNSLILAYEIQK</sequence>
<name>A0ACC8X9J6_9FIRM</name>
<evidence type="ECO:0000313" key="1">
    <source>
        <dbReference type="EMBL" id="ONI38638.1"/>
    </source>
</evidence>
<evidence type="ECO:0000313" key="2">
    <source>
        <dbReference type="Proteomes" id="UP000188637"/>
    </source>
</evidence>
<dbReference type="Proteomes" id="UP000188637">
    <property type="component" value="Unassembled WGS sequence"/>
</dbReference>